<keyword evidence="7" id="KW-0472">Membrane</keyword>
<protein>
    <recommendedName>
        <fullName evidence="8">Glycosyltransferase family 92 protein</fullName>
        <ecNumber evidence="8">2.4.1.-</ecNumber>
    </recommendedName>
</protein>
<dbReference type="Proteomes" id="UP000054047">
    <property type="component" value="Unassembled WGS sequence"/>
</dbReference>
<reference evidence="9 10" key="1">
    <citation type="submission" date="2013-12" db="EMBL/GenBank/DDBJ databases">
        <title>Draft genome of the parsitic nematode Ancylostoma duodenale.</title>
        <authorList>
            <person name="Mitreva M."/>
        </authorList>
    </citation>
    <scope>NUCLEOTIDE SEQUENCE [LARGE SCALE GENOMIC DNA]</scope>
    <source>
        <strain evidence="9 10">Zhejiang</strain>
    </source>
</reference>
<evidence type="ECO:0000256" key="7">
    <source>
        <dbReference type="ARBA" id="ARBA00023136"/>
    </source>
</evidence>
<accession>A0A0C2FCH0</accession>
<keyword evidence="4 8" id="KW-0808">Transferase</keyword>
<sequence>MYGSERKWLLLAELIEHNKLQGVEYFYIYVKDMDDYTNELVTHYIRKGLAEVVLFHEANDRHGKLWQLAFLQVRSID</sequence>
<keyword evidence="6" id="KW-1133">Transmembrane helix</keyword>
<proteinExistence type="inferred from homology"/>
<dbReference type="GO" id="GO:0005737">
    <property type="term" value="C:cytoplasm"/>
    <property type="evidence" value="ECO:0007669"/>
    <property type="project" value="TreeGrafter"/>
</dbReference>
<evidence type="ECO:0000256" key="2">
    <source>
        <dbReference type="ARBA" id="ARBA00007647"/>
    </source>
</evidence>
<keyword evidence="10" id="KW-1185">Reference proteome</keyword>
<dbReference type="EC" id="2.4.1.-" evidence="8"/>
<evidence type="ECO:0000256" key="4">
    <source>
        <dbReference type="ARBA" id="ARBA00022679"/>
    </source>
</evidence>
<evidence type="ECO:0000313" key="10">
    <source>
        <dbReference type="Proteomes" id="UP000054047"/>
    </source>
</evidence>
<dbReference type="AlphaFoldDB" id="A0A0C2FCH0"/>
<evidence type="ECO:0000256" key="8">
    <source>
        <dbReference type="RuleBase" id="RU366017"/>
    </source>
</evidence>
<evidence type="ECO:0000256" key="1">
    <source>
        <dbReference type="ARBA" id="ARBA00004167"/>
    </source>
</evidence>
<comment type="subcellular location">
    <subcellularLocation>
        <location evidence="1">Membrane</location>
        <topology evidence="1">Single-pass membrane protein</topology>
    </subcellularLocation>
</comment>
<evidence type="ECO:0000313" key="9">
    <source>
        <dbReference type="EMBL" id="KIH42746.1"/>
    </source>
</evidence>
<dbReference type="PANTHER" id="PTHR21461:SF40">
    <property type="entry name" value="GLYCOSYLTRANSFERASE FAMILY 92 PROTEIN"/>
    <property type="match status" value="1"/>
</dbReference>
<comment type="similarity">
    <text evidence="2 8">Belongs to the glycosyltransferase 92 family.</text>
</comment>
<evidence type="ECO:0000256" key="5">
    <source>
        <dbReference type="ARBA" id="ARBA00022692"/>
    </source>
</evidence>
<organism evidence="9 10">
    <name type="scientific">Ancylostoma duodenale</name>
    <dbReference type="NCBI Taxonomy" id="51022"/>
    <lineage>
        <taxon>Eukaryota</taxon>
        <taxon>Metazoa</taxon>
        <taxon>Ecdysozoa</taxon>
        <taxon>Nematoda</taxon>
        <taxon>Chromadorea</taxon>
        <taxon>Rhabditida</taxon>
        <taxon>Rhabditina</taxon>
        <taxon>Rhabditomorpha</taxon>
        <taxon>Strongyloidea</taxon>
        <taxon>Ancylostomatidae</taxon>
        <taxon>Ancylostomatinae</taxon>
        <taxon>Ancylostoma</taxon>
    </lineage>
</organism>
<dbReference type="InterPro" id="IPR008166">
    <property type="entry name" value="Glyco_transf_92"/>
</dbReference>
<dbReference type="Pfam" id="PF01697">
    <property type="entry name" value="Glyco_transf_92"/>
    <property type="match status" value="1"/>
</dbReference>
<dbReference type="GO" id="GO:0016020">
    <property type="term" value="C:membrane"/>
    <property type="evidence" value="ECO:0007669"/>
    <property type="project" value="UniProtKB-SubCell"/>
</dbReference>
<dbReference type="OrthoDB" id="5858698at2759"/>
<dbReference type="GO" id="GO:0016757">
    <property type="term" value="F:glycosyltransferase activity"/>
    <property type="evidence" value="ECO:0007669"/>
    <property type="project" value="UniProtKB-UniRule"/>
</dbReference>
<evidence type="ECO:0000256" key="3">
    <source>
        <dbReference type="ARBA" id="ARBA00022676"/>
    </source>
</evidence>
<keyword evidence="3 8" id="KW-0328">Glycosyltransferase</keyword>
<gene>
    <name evidence="9" type="ORF">ANCDUO_27265</name>
</gene>
<dbReference type="EMBL" id="KN793073">
    <property type="protein sequence ID" value="KIH42746.1"/>
    <property type="molecule type" value="Genomic_DNA"/>
</dbReference>
<name>A0A0C2FCH0_9BILA</name>
<dbReference type="PANTHER" id="PTHR21461">
    <property type="entry name" value="GLYCOSYLTRANSFERASE FAMILY 92 PROTEIN"/>
    <property type="match status" value="1"/>
</dbReference>
<keyword evidence="5" id="KW-0812">Transmembrane</keyword>
<evidence type="ECO:0000256" key="6">
    <source>
        <dbReference type="ARBA" id="ARBA00022989"/>
    </source>
</evidence>